<keyword evidence="6" id="KW-1185">Reference proteome</keyword>
<gene>
    <name evidence="5" type="primary">arsC</name>
    <name evidence="5" type="ORF">ACFOOR_06765</name>
</gene>
<dbReference type="PROSITE" id="PS51353">
    <property type="entry name" value="ARSC"/>
    <property type="match status" value="1"/>
</dbReference>
<reference evidence="6" key="1">
    <citation type="journal article" date="2019" name="Int. J. Syst. Evol. Microbiol.">
        <title>The Global Catalogue of Microorganisms (GCM) 10K type strain sequencing project: providing services to taxonomists for standard genome sequencing and annotation.</title>
        <authorList>
            <consortium name="The Broad Institute Genomics Platform"/>
            <consortium name="The Broad Institute Genome Sequencing Center for Infectious Disease"/>
            <person name="Wu L."/>
            <person name="Ma J."/>
        </authorList>
    </citation>
    <scope>NUCLEOTIDE SEQUENCE [LARGE SCALE GENOMIC DNA]</scope>
    <source>
        <strain evidence="6">KCTC 52487</strain>
    </source>
</reference>
<dbReference type="NCBIfam" id="TIGR00014">
    <property type="entry name" value="arsC"/>
    <property type="match status" value="1"/>
</dbReference>
<name>A0ABV6ZWL1_9PROT</name>
<dbReference type="Proteomes" id="UP001595379">
    <property type="component" value="Unassembled WGS sequence"/>
</dbReference>
<dbReference type="EC" id="1.20.4.1" evidence="4"/>
<evidence type="ECO:0000256" key="3">
    <source>
        <dbReference type="PROSITE-ProRule" id="PRU01282"/>
    </source>
</evidence>
<sequence>MSLDTPVIWHNPRCTKSRQTLALMEQKGISPRIRLYLEDAPSEAEIREVVERLGLDSARDLMRVKEAEYKQLGLDKVENEDKLVAAMAQTPKLIERPVVIKGERAVIGRPPEDVLDIL</sequence>
<organism evidence="5 6">
    <name type="scientific">Hyphobacterium vulgare</name>
    <dbReference type="NCBI Taxonomy" id="1736751"/>
    <lineage>
        <taxon>Bacteria</taxon>
        <taxon>Pseudomonadati</taxon>
        <taxon>Pseudomonadota</taxon>
        <taxon>Alphaproteobacteria</taxon>
        <taxon>Maricaulales</taxon>
        <taxon>Maricaulaceae</taxon>
        <taxon>Hyphobacterium</taxon>
    </lineage>
</organism>
<dbReference type="Gene3D" id="3.40.30.10">
    <property type="entry name" value="Glutaredoxin"/>
    <property type="match status" value="1"/>
</dbReference>
<dbReference type="PANTHER" id="PTHR30041">
    <property type="entry name" value="ARSENATE REDUCTASE"/>
    <property type="match status" value="1"/>
</dbReference>
<dbReference type="EMBL" id="JBHRSV010000009">
    <property type="protein sequence ID" value="MFC2925803.1"/>
    <property type="molecule type" value="Genomic_DNA"/>
</dbReference>
<evidence type="ECO:0000256" key="1">
    <source>
        <dbReference type="ARBA" id="ARBA00007198"/>
    </source>
</evidence>
<dbReference type="InterPro" id="IPR036249">
    <property type="entry name" value="Thioredoxin-like_sf"/>
</dbReference>
<dbReference type="CDD" id="cd03034">
    <property type="entry name" value="ArsC_ArsC"/>
    <property type="match status" value="1"/>
</dbReference>
<proteinExistence type="inferred from homology"/>
<evidence type="ECO:0000256" key="2">
    <source>
        <dbReference type="ARBA" id="ARBA00023002"/>
    </source>
</evidence>
<dbReference type="PANTHER" id="PTHR30041:SF4">
    <property type="entry name" value="ARSENATE REDUCTASE"/>
    <property type="match status" value="1"/>
</dbReference>
<evidence type="ECO:0000256" key="4">
    <source>
        <dbReference type="RuleBase" id="RU362029"/>
    </source>
</evidence>
<comment type="similarity">
    <text evidence="1 3 4">Belongs to the ArsC family.</text>
</comment>
<dbReference type="RefSeq" id="WP_343165741.1">
    <property type="nucleotide sequence ID" value="NZ_JBHRSV010000009.1"/>
</dbReference>
<comment type="catalytic activity">
    <reaction evidence="4">
        <text>[glutaredoxin]-dithiol + arsenate + glutathione + H(+) = glutathionyl-S-S-[glutaredoxin] + arsenite + H2O</text>
        <dbReference type="Rhea" id="RHEA:22016"/>
        <dbReference type="Rhea" id="RHEA-COMP:10729"/>
        <dbReference type="Rhea" id="RHEA-COMP:17668"/>
        <dbReference type="ChEBI" id="CHEBI:15377"/>
        <dbReference type="ChEBI" id="CHEBI:15378"/>
        <dbReference type="ChEBI" id="CHEBI:29242"/>
        <dbReference type="ChEBI" id="CHEBI:29950"/>
        <dbReference type="ChEBI" id="CHEBI:48597"/>
        <dbReference type="ChEBI" id="CHEBI:57925"/>
        <dbReference type="ChEBI" id="CHEBI:146199"/>
        <dbReference type="EC" id="1.20.4.1"/>
    </reaction>
</comment>
<evidence type="ECO:0000313" key="6">
    <source>
        <dbReference type="Proteomes" id="UP001595379"/>
    </source>
</evidence>
<evidence type="ECO:0000313" key="5">
    <source>
        <dbReference type="EMBL" id="MFC2925803.1"/>
    </source>
</evidence>
<accession>A0ABV6ZWL1</accession>
<dbReference type="InterPro" id="IPR006660">
    <property type="entry name" value="Arsenate_reductase-like"/>
</dbReference>
<comment type="caution">
    <text evidence="5">The sequence shown here is derived from an EMBL/GenBank/DDBJ whole genome shotgun (WGS) entry which is preliminary data.</text>
</comment>
<dbReference type="InterPro" id="IPR006659">
    <property type="entry name" value="Arsenate_reductase"/>
</dbReference>
<dbReference type="Pfam" id="PF03960">
    <property type="entry name" value="ArsC"/>
    <property type="match status" value="1"/>
</dbReference>
<protein>
    <recommendedName>
        <fullName evidence="4">Arsenate reductase</fullName>
        <ecNumber evidence="4">1.20.4.1</ecNumber>
    </recommendedName>
</protein>
<keyword evidence="2 4" id="KW-0560">Oxidoreductase</keyword>
<dbReference type="SUPFAM" id="SSF52833">
    <property type="entry name" value="Thioredoxin-like"/>
    <property type="match status" value="1"/>
</dbReference>
<dbReference type="GO" id="GO:0008794">
    <property type="term" value="F:arsenate reductase (glutaredoxin) activity"/>
    <property type="evidence" value="ECO:0007669"/>
    <property type="project" value="UniProtKB-EC"/>
</dbReference>